<evidence type="ECO:0000259" key="5">
    <source>
        <dbReference type="Pfam" id="PF00155"/>
    </source>
</evidence>
<dbReference type="AlphaFoldDB" id="A0AAV9J715"/>
<evidence type="ECO:0000313" key="6">
    <source>
        <dbReference type="EMBL" id="KAK4540852.1"/>
    </source>
</evidence>
<dbReference type="InterPro" id="IPR015424">
    <property type="entry name" value="PyrdxlP-dep_Trfase"/>
</dbReference>
<dbReference type="EMBL" id="JAVFHQ010000060">
    <property type="protein sequence ID" value="KAK4540852.1"/>
    <property type="molecule type" value="Genomic_DNA"/>
</dbReference>
<keyword evidence="3" id="KW-0808">Transferase</keyword>
<proteinExistence type="inferred from homology"/>
<comment type="similarity">
    <text evidence="2">Belongs to the class-II pyridoxal-phosphate-dependent aminotransferase family. BioF subfamily.</text>
</comment>
<evidence type="ECO:0000256" key="3">
    <source>
        <dbReference type="ARBA" id="ARBA00022679"/>
    </source>
</evidence>
<organism evidence="6 7">
    <name type="scientific">Oleoguttula mirabilis</name>
    <dbReference type="NCBI Taxonomy" id="1507867"/>
    <lineage>
        <taxon>Eukaryota</taxon>
        <taxon>Fungi</taxon>
        <taxon>Dikarya</taxon>
        <taxon>Ascomycota</taxon>
        <taxon>Pezizomycotina</taxon>
        <taxon>Dothideomycetes</taxon>
        <taxon>Dothideomycetidae</taxon>
        <taxon>Mycosphaerellales</taxon>
        <taxon>Teratosphaeriaceae</taxon>
        <taxon>Oleoguttula</taxon>
    </lineage>
</organism>
<comment type="cofactor">
    <cofactor evidence="1">
        <name>pyridoxal 5'-phosphate</name>
        <dbReference type="ChEBI" id="CHEBI:597326"/>
    </cofactor>
</comment>
<dbReference type="Proteomes" id="UP001324427">
    <property type="component" value="Unassembled WGS sequence"/>
</dbReference>
<accession>A0AAV9J715</accession>
<reference evidence="6 7" key="1">
    <citation type="submission" date="2021-11" db="EMBL/GenBank/DDBJ databases">
        <title>Black yeast isolated from Biological Soil Crust.</title>
        <authorList>
            <person name="Kurbessoian T."/>
        </authorList>
    </citation>
    <scope>NUCLEOTIDE SEQUENCE [LARGE SCALE GENOMIC DNA]</scope>
    <source>
        <strain evidence="6 7">CCFEE 5522</strain>
    </source>
</reference>
<sequence>MERGRRSGLEAAIGRTLDKRRSQSTIRQLSTNDPNSVDFSSNDFLSLACNKQLRENFIQELQRGPTATGSGGSRLLDGNSTYAENLEEQIATFHGASAGLLCNSGFDANVGLFSCLPQPGDIIIYDEFIHASVHDGMRLSRADKCICFLHNDVSALRSVLEQCMLEDVTIQDGRKTVFVAVETVYSMDGDVAPLKEIVSVLKSTLPAHNGHLIVDEAHSTGVYGPKGRGLVCELGLESEVTVRLHTFGKALACNGAILLCSPLIRQYLVNYARSLIYTTFMSYPALAAIKASYSYLADGKTEVLAENLRSLIEALHVRLLALQDSLALESMDDSVSLVSGLLRVSKDCPQSPIFSVLSSEPKPLAAYCQSNGLVVRGIVPPTVPVGAERIRICLHAGNTLQQVDDLVETIRSWVVMRKASLSEPQRARARL</sequence>
<name>A0AAV9J715_9PEZI</name>
<gene>
    <name evidence="6" type="ORF">LTR36_008794</name>
</gene>
<dbReference type="InterPro" id="IPR015421">
    <property type="entry name" value="PyrdxlP-dep_Trfase_major"/>
</dbReference>
<dbReference type="Gene3D" id="3.40.640.10">
    <property type="entry name" value="Type I PLP-dependent aspartate aminotransferase-like (Major domain)"/>
    <property type="match status" value="1"/>
</dbReference>
<evidence type="ECO:0000256" key="2">
    <source>
        <dbReference type="ARBA" id="ARBA00010008"/>
    </source>
</evidence>
<keyword evidence="7" id="KW-1185">Reference proteome</keyword>
<protein>
    <recommendedName>
        <fullName evidence="5">Aminotransferase class I/classII large domain-containing protein</fullName>
    </recommendedName>
</protein>
<dbReference type="GO" id="GO:0016740">
    <property type="term" value="F:transferase activity"/>
    <property type="evidence" value="ECO:0007669"/>
    <property type="project" value="UniProtKB-KW"/>
</dbReference>
<dbReference type="GO" id="GO:0030170">
    <property type="term" value="F:pyridoxal phosphate binding"/>
    <property type="evidence" value="ECO:0007669"/>
    <property type="project" value="InterPro"/>
</dbReference>
<dbReference type="InterPro" id="IPR004839">
    <property type="entry name" value="Aminotransferase_I/II_large"/>
</dbReference>
<evidence type="ECO:0000256" key="1">
    <source>
        <dbReference type="ARBA" id="ARBA00001933"/>
    </source>
</evidence>
<keyword evidence="4" id="KW-0663">Pyridoxal phosphate</keyword>
<evidence type="ECO:0000256" key="4">
    <source>
        <dbReference type="ARBA" id="ARBA00022898"/>
    </source>
</evidence>
<dbReference type="InterPro" id="IPR050087">
    <property type="entry name" value="AON_synthase_class-II"/>
</dbReference>
<dbReference type="GO" id="GO:0009102">
    <property type="term" value="P:biotin biosynthetic process"/>
    <property type="evidence" value="ECO:0007669"/>
    <property type="project" value="TreeGrafter"/>
</dbReference>
<dbReference type="Gene3D" id="3.90.1150.10">
    <property type="entry name" value="Aspartate Aminotransferase, domain 1"/>
    <property type="match status" value="1"/>
</dbReference>
<dbReference type="SUPFAM" id="SSF53383">
    <property type="entry name" value="PLP-dependent transferases"/>
    <property type="match status" value="1"/>
</dbReference>
<feature type="domain" description="Aminotransferase class I/classII large" evidence="5">
    <location>
        <begin position="36"/>
        <end position="410"/>
    </location>
</feature>
<comment type="caution">
    <text evidence="6">The sequence shown here is derived from an EMBL/GenBank/DDBJ whole genome shotgun (WGS) entry which is preliminary data.</text>
</comment>
<dbReference type="Pfam" id="PF00155">
    <property type="entry name" value="Aminotran_1_2"/>
    <property type="match status" value="1"/>
</dbReference>
<dbReference type="PANTHER" id="PTHR13693:SF77">
    <property type="entry name" value="8-AMINO-7-OXONONANOATE SYNTHASE"/>
    <property type="match status" value="1"/>
</dbReference>
<dbReference type="InterPro" id="IPR015422">
    <property type="entry name" value="PyrdxlP-dep_Trfase_small"/>
</dbReference>
<dbReference type="PANTHER" id="PTHR13693">
    <property type="entry name" value="CLASS II AMINOTRANSFERASE/8-AMINO-7-OXONONANOATE SYNTHASE"/>
    <property type="match status" value="1"/>
</dbReference>
<evidence type="ECO:0000313" key="7">
    <source>
        <dbReference type="Proteomes" id="UP001324427"/>
    </source>
</evidence>